<gene>
    <name evidence="2" type="ORF">PHYEVI_LOCUS1118</name>
</gene>
<evidence type="ECO:0000256" key="1">
    <source>
        <dbReference type="SAM" id="SignalP"/>
    </source>
</evidence>
<name>A0A9N9TF73_PHYSR</name>
<organism evidence="2 3">
    <name type="scientific">Phyllotreta striolata</name>
    <name type="common">Striped flea beetle</name>
    <name type="synonym">Crioceris striolata</name>
    <dbReference type="NCBI Taxonomy" id="444603"/>
    <lineage>
        <taxon>Eukaryota</taxon>
        <taxon>Metazoa</taxon>
        <taxon>Ecdysozoa</taxon>
        <taxon>Arthropoda</taxon>
        <taxon>Hexapoda</taxon>
        <taxon>Insecta</taxon>
        <taxon>Pterygota</taxon>
        <taxon>Neoptera</taxon>
        <taxon>Endopterygota</taxon>
        <taxon>Coleoptera</taxon>
        <taxon>Polyphaga</taxon>
        <taxon>Cucujiformia</taxon>
        <taxon>Chrysomeloidea</taxon>
        <taxon>Chrysomelidae</taxon>
        <taxon>Galerucinae</taxon>
        <taxon>Alticini</taxon>
        <taxon>Phyllotreta</taxon>
    </lineage>
</organism>
<protein>
    <submittedName>
        <fullName evidence="2">Uncharacterized protein</fullName>
    </submittedName>
</protein>
<feature type="chain" id="PRO_5040310430" evidence="1">
    <location>
        <begin position="21"/>
        <end position="95"/>
    </location>
</feature>
<reference evidence="2" key="1">
    <citation type="submission" date="2022-01" db="EMBL/GenBank/DDBJ databases">
        <authorList>
            <person name="King R."/>
        </authorList>
    </citation>
    <scope>NUCLEOTIDE SEQUENCE</scope>
</reference>
<evidence type="ECO:0000313" key="2">
    <source>
        <dbReference type="EMBL" id="CAG9854657.1"/>
    </source>
</evidence>
<sequence>MVKLLVAFLFAVLIISPIMGLPTPDLDTRNAVEDKTRGKHHSQGYGIYDYGHGGYGHRGYGYQGYGNGYGYQNYYGYNPYNSYYNNYEYGPYGYW</sequence>
<dbReference type="Proteomes" id="UP001153712">
    <property type="component" value="Chromosome 1"/>
</dbReference>
<evidence type="ECO:0000313" key="3">
    <source>
        <dbReference type="Proteomes" id="UP001153712"/>
    </source>
</evidence>
<accession>A0A9N9TF73</accession>
<dbReference type="EMBL" id="OU900094">
    <property type="protein sequence ID" value="CAG9854657.1"/>
    <property type="molecule type" value="Genomic_DNA"/>
</dbReference>
<feature type="signal peptide" evidence="1">
    <location>
        <begin position="1"/>
        <end position="20"/>
    </location>
</feature>
<keyword evidence="1" id="KW-0732">Signal</keyword>
<keyword evidence="3" id="KW-1185">Reference proteome</keyword>
<dbReference type="AlphaFoldDB" id="A0A9N9TF73"/>
<proteinExistence type="predicted"/>